<proteinExistence type="predicted"/>
<evidence type="ECO:0000259" key="2">
    <source>
        <dbReference type="Pfam" id="PF13968"/>
    </source>
</evidence>
<keyword evidence="1" id="KW-0812">Transmembrane</keyword>
<dbReference type="STRING" id="77586.A0A0D9XSH2"/>
<reference evidence="4" key="2">
    <citation type="submission" date="2013-12" db="EMBL/GenBank/DDBJ databases">
        <authorList>
            <person name="Yu Y."/>
            <person name="Lee S."/>
            <person name="de Baynast K."/>
            <person name="Wissotski M."/>
            <person name="Liu L."/>
            <person name="Talag J."/>
            <person name="Goicoechea J."/>
            <person name="Angelova A."/>
            <person name="Jetty R."/>
            <person name="Kudrna D."/>
            <person name="Golser W."/>
            <person name="Rivera L."/>
            <person name="Zhang J."/>
            <person name="Wing R."/>
        </authorList>
    </citation>
    <scope>NUCLEOTIDE SEQUENCE</scope>
</reference>
<feature type="transmembrane region" description="Helical" evidence="1">
    <location>
        <begin position="34"/>
        <end position="56"/>
    </location>
</feature>
<dbReference type="AlphaFoldDB" id="A0A0D9XSH2"/>
<keyword evidence="1" id="KW-0472">Membrane</keyword>
<dbReference type="PANTHER" id="PTHR31325">
    <property type="entry name" value="OS01G0798800 PROTEIN-RELATED"/>
    <property type="match status" value="1"/>
</dbReference>
<dbReference type="Pfam" id="PF04578">
    <property type="entry name" value="DUF594"/>
    <property type="match status" value="1"/>
</dbReference>
<keyword evidence="1" id="KW-1133">Transmembrane helix</keyword>
<dbReference type="InterPro" id="IPR025315">
    <property type="entry name" value="DUF4220"/>
</dbReference>
<dbReference type="Pfam" id="PF13968">
    <property type="entry name" value="DUF4220"/>
    <property type="match status" value="1"/>
</dbReference>
<accession>A0A0D9XSH2</accession>
<dbReference type="HOGENOM" id="CLU_059649_0_0_1"/>
<name>A0A0D9XSH2_9ORYZ</name>
<organism evidence="3 4">
    <name type="scientific">Leersia perrieri</name>
    <dbReference type="NCBI Taxonomy" id="77586"/>
    <lineage>
        <taxon>Eukaryota</taxon>
        <taxon>Viridiplantae</taxon>
        <taxon>Streptophyta</taxon>
        <taxon>Embryophyta</taxon>
        <taxon>Tracheophyta</taxon>
        <taxon>Spermatophyta</taxon>
        <taxon>Magnoliopsida</taxon>
        <taxon>Liliopsida</taxon>
        <taxon>Poales</taxon>
        <taxon>Poaceae</taxon>
        <taxon>BOP clade</taxon>
        <taxon>Oryzoideae</taxon>
        <taxon>Oryzeae</taxon>
        <taxon>Oryzinae</taxon>
        <taxon>Leersia</taxon>
    </lineage>
</organism>
<dbReference type="InterPro" id="IPR007658">
    <property type="entry name" value="DUF594"/>
</dbReference>
<dbReference type="EnsemblPlants" id="LPERR11G11890.1">
    <property type="protein sequence ID" value="LPERR11G11890.1"/>
    <property type="gene ID" value="LPERR11G11890"/>
</dbReference>
<evidence type="ECO:0000256" key="1">
    <source>
        <dbReference type="SAM" id="Phobius"/>
    </source>
</evidence>
<dbReference type="Gramene" id="LPERR11G11890.1">
    <property type="protein sequence ID" value="LPERR11G11890.1"/>
    <property type="gene ID" value="LPERR11G11890"/>
</dbReference>
<dbReference type="eggNOG" id="ENOG502QSWW">
    <property type="taxonomic scope" value="Eukaryota"/>
</dbReference>
<dbReference type="Proteomes" id="UP000032180">
    <property type="component" value="Chromosome 11"/>
</dbReference>
<feature type="domain" description="DUF4220" evidence="2">
    <location>
        <begin position="11"/>
        <end position="65"/>
    </location>
</feature>
<keyword evidence="4" id="KW-1185">Reference proteome</keyword>
<evidence type="ECO:0000313" key="4">
    <source>
        <dbReference type="Proteomes" id="UP000032180"/>
    </source>
</evidence>
<reference evidence="3 4" key="1">
    <citation type="submission" date="2012-08" db="EMBL/GenBank/DDBJ databases">
        <title>Oryza genome evolution.</title>
        <authorList>
            <person name="Wing R.A."/>
        </authorList>
    </citation>
    <scope>NUCLEOTIDE SEQUENCE</scope>
</reference>
<reference evidence="3" key="3">
    <citation type="submission" date="2015-04" db="UniProtKB">
        <authorList>
            <consortium name="EnsemblPlants"/>
        </authorList>
    </citation>
    <scope>IDENTIFICATION</scope>
</reference>
<protein>
    <recommendedName>
        <fullName evidence="2">DUF4220 domain-containing protein</fullName>
    </recommendedName>
</protein>
<sequence length="358" mass="40721">MLTAILKSIDKLSDQIVVYLIGAMQSAKFENNLFPVWAIVLVSFHASFGYLSGYGISDRERQFMEAANVIKFIGAGVLTGTRDLNYAGDIYLIYGESNQDITLNRPQYTLNLSDSSAKSLVTLGKVRQFNWLPLKKTHGDDSLNKDSRDDMKDLIVSRIISPDFQGQRWRRPRQLIGHSGSLNWSLHLSETTYLYTLYHIASSLSQYCAYLQVFRSELLPDSFLVPEVVFVETLKHTREQLEGCNLKWCRYTKLIEIAQKVAPASVDEMLQMNIVQQGAILAKELIDINDDEVCWKILAEVWADLIVHIAPSWNATDHKDNLESGGEFITLIWALLWHCGIEKSNLWHNEGENSSSRN</sequence>
<evidence type="ECO:0000313" key="3">
    <source>
        <dbReference type="EnsemblPlants" id="LPERR11G11890.1"/>
    </source>
</evidence>